<feature type="region of interest" description="Disordered" evidence="1">
    <location>
        <begin position="463"/>
        <end position="708"/>
    </location>
</feature>
<feature type="compositionally biased region" description="Basic residues" evidence="1">
    <location>
        <begin position="506"/>
        <end position="534"/>
    </location>
</feature>
<evidence type="ECO:0000313" key="3">
    <source>
        <dbReference type="Proteomes" id="UP000256690"/>
    </source>
</evidence>
<reference evidence="2 3" key="1">
    <citation type="journal article" date="2018" name="IMA Fungus">
        <title>IMA Genome-F 9: Draft genome sequence of Annulohypoxylon stygium, Aspergillus mulundensis, Berkeleyomyces basicola (syn. Thielaviopsis basicola), Ceratocystis smalleyi, two Cercospora beticola strains, Coleophoma cylindrospora, Fusarium fracticaudum, Phialophora cf. hyalina, and Morchella septimelata.</title>
        <authorList>
            <person name="Wingfield B.D."/>
            <person name="Bills G.F."/>
            <person name="Dong Y."/>
            <person name="Huang W."/>
            <person name="Nel W.J."/>
            <person name="Swalarsk-Parry B.S."/>
            <person name="Vaghefi N."/>
            <person name="Wilken P.M."/>
            <person name="An Z."/>
            <person name="de Beer Z.W."/>
            <person name="De Vos L."/>
            <person name="Chen L."/>
            <person name="Duong T.A."/>
            <person name="Gao Y."/>
            <person name="Hammerbacher A."/>
            <person name="Kikkert J.R."/>
            <person name="Li Y."/>
            <person name="Li H."/>
            <person name="Li K."/>
            <person name="Li Q."/>
            <person name="Liu X."/>
            <person name="Ma X."/>
            <person name="Naidoo K."/>
            <person name="Pethybridge S.J."/>
            <person name="Sun J."/>
            <person name="Steenkamp E.T."/>
            <person name="van der Nest M.A."/>
            <person name="van Wyk S."/>
            <person name="Wingfield M.J."/>
            <person name="Xiong C."/>
            <person name="Yue Q."/>
            <person name="Zhang X."/>
        </authorList>
    </citation>
    <scope>NUCLEOTIDE SEQUENCE [LARGE SCALE GENOMIC DNA]</scope>
    <source>
        <strain evidence="2 3">DSM 5745</strain>
    </source>
</reference>
<feature type="compositionally biased region" description="Low complexity" evidence="1">
    <location>
        <begin position="630"/>
        <end position="649"/>
    </location>
</feature>
<accession>A0A3D8R053</accession>
<comment type="caution">
    <text evidence="2">The sequence shown here is derived from an EMBL/GenBank/DDBJ whole genome shotgun (WGS) entry which is preliminary data.</text>
</comment>
<name>A0A3D8R053_9EURO</name>
<feature type="compositionally biased region" description="Polar residues" evidence="1">
    <location>
        <begin position="850"/>
        <end position="887"/>
    </location>
</feature>
<organism evidence="2 3">
    <name type="scientific">Aspergillus mulundensis</name>
    <dbReference type="NCBI Taxonomy" id="1810919"/>
    <lineage>
        <taxon>Eukaryota</taxon>
        <taxon>Fungi</taxon>
        <taxon>Dikarya</taxon>
        <taxon>Ascomycota</taxon>
        <taxon>Pezizomycotina</taxon>
        <taxon>Eurotiomycetes</taxon>
        <taxon>Eurotiomycetidae</taxon>
        <taxon>Eurotiales</taxon>
        <taxon>Aspergillaceae</taxon>
        <taxon>Aspergillus</taxon>
        <taxon>Aspergillus subgen. Nidulantes</taxon>
    </lineage>
</organism>
<keyword evidence="3" id="KW-1185">Reference proteome</keyword>
<dbReference type="EMBL" id="PVWQ01000012">
    <property type="protein sequence ID" value="RDW67204.1"/>
    <property type="molecule type" value="Genomic_DNA"/>
</dbReference>
<feature type="compositionally biased region" description="Polar residues" evidence="1">
    <location>
        <begin position="761"/>
        <end position="772"/>
    </location>
</feature>
<feature type="compositionally biased region" description="Acidic residues" evidence="1">
    <location>
        <begin position="674"/>
        <end position="683"/>
    </location>
</feature>
<feature type="compositionally biased region" description="Polar residues" evidence="1">
    <location>
        <begin position="1027"/>
        <end position="1040"/>
    </location>
</feature>
<feature type="region of interest" description="Disordered" evidence="1">
    <location>
        <begin position="386"/>
        <end position="408"/>
    </location>
</feature>
<feature type="compositionally biased region" description="Basic and acidic residues" evidence="1">
    <location>
        <begin position="831"/>
        <end position="848"/>
    </location>
</feature>
<evidence type="ECO:0000256" key="1">
    <source>
        <dbReference type="SAM" id="MobiDB-lite"/>
    </source>
</evidence>
<dbReference type="OrthoDB" id="438641at2759"/>
<dbReference type="Proteomes" id="UP000256690">
    <property type="component" value="Unassembled WGS sequence"/>
</dbReference>
<feature type="compositionally biased region" description="Basic and acidic residues" evidence="1">
    <location>
        <begin position="535"/>
        <end position="574"/>
    </location>
</feature>
<feature type="region of interest" description="Disordered" evidence="1">
    <location>
        <begin position="722"/>
        <end position="1078"/>
    </location>
</feature>
<dbReference type="STRING" id="1810919.A0A3D8R053"/>
<feature type="compositionally biased region" description="Low complexity" evidence="1">
    <location>
        <begin position="1050"/>
        <end position="1062"/>
    </location>
</feature>
<evidence type="ECO:0000313" key="2">
    <source>
        <dbReference type="EMBL" id="RDW67204.1"/>
    </source>
</evidence>
<gene>
    <name evidence="2" type="ORF">DSM5745_09070</name>
</gene>
<feature type="compositionally biased region" description="Polar residues" evidence="1">
    <location>
        <begin position="988"/>
        <end position="1009"/>
    </location>
</feature>
<proteinExistence type="predicted"/>
<feature type="compositionally biased region" description="Polar residues" evidence="1">
    <location>
        <begin position="592"/>
        <end position="619"/>
    </location>
</feature>
<protein>
    <submittedName>
        <fullName evidence="2">Uncharacterized protein</fullName>
    </submittedName>
</protein>
<dbReference type="RefSeq" id="XP_026600172.1">
    <property type="nucleotide sequence ID" value="XM_026751086.1"/>
</dbReference>
<feature type="compositionally biased region" description="Polar residues" evidence="1">
    <location>
        <begin position="963"/>
        <end position="982"/>
    </location>
</feature>
<feature type="compositionally biased region" description="Polar residues" evidence="1">
    <location>
        <begin position="906"/>
        <end position="956"/>
    </location>
</feature>
<feature type="compositionally biased region" description="Basic and acidic residues" evidence="1">
    <location>
        <begin position="792"/>
        <end position="812"/>
    </location>
</feature>
<sequence>MLDLAKEAKAQKRKIEYRLNTSHHRGRLGALFYRALQPDLARIAAHLQQLPETPNEYLDMMQEVSGAKEPPIGESTAKARKSQGVKHTTLEALEWTITSFFDNGQEQAALRTFALFWGAFTSETKIYRTEPVPEYMTKEESEKKAMSDWESKRAYLAATLVLVLACPAGKADLYNAFAFLTDSLETKQSLDEIEHNIQTKNLVDLTKRFNVAKSAAINGKVGKVTVLGVNIKDVHMTRWAHGKTGDGMHGGELFSSFQHPFVIAVGREGWRLYQGYGGSENGMSLDEWIMLGGTRVRGWDEAKKWLRLFERFVKKSGTWTEEINGWYNDLFLIDLEVCAHLKETERAVNLVGKVEDFQPYVQVHELGDVQLGDLTKFEFIDEDPPAWEDLDWSDPQDPQDPQDQDGQCDSDVHVSCKCNFKVEIPIPAELKAQVDKEEGRLSPGLQGIMDGCRERYTSKYIVPGQTASRAQNERADNAEAEGGDDQHSEASTVILTGGEEDVAQKPKQKSTKKKKNKGGKKAAAKKAAQLRRRQEKAAKDGANEKPAKEDGQSPEDEKPHGSTAKRDDSIHAKDSGAMGNKCSPSMPKSEAPEQSQLSPAITKESVSSTQSKVSGQMKASDQPAVEQPKASEQPEASAQSAATEQSSPSKYSKPSRLSRSIKRKLGGSPHPEEGDAIVEEQPEVIEQPKFTKQTAEQRKETAVSGFPTAASDFLFSFRSQVAGETKFPEQPEVSQQPESPEQPKYSISEQKATQKEDSEETTTSKQPQTIEQLKSIETKSDKQPQSIPQLKAPERPKTPEQPKHTEKSESPEHPIFSKKALAQKEATVYSKKTDANTIKPEDIQEEPKAVQQSEVTPQLKTPENPKASSRSEVSRQSKATQGSLSPKETTDQPEASEKPAVANRPTVKQHSKTVLSTIKQSEVTQQLKTPEQSNVVEQPKQTLTQPKQSEKATATKQPAVKQQPKTVAQKTTQPEVTQQLKTPEQPKQAVTHQKASEKPATNKQITEQLKVNEPKTAQKPPAVVAEQSKTPGQSQATNRPAITGLTMVQPNTTEPSTTNEPSKVIGKPRDAEQPKIPKQPKAMELRQQLTAYTMQRRNSKGKAKLESIHEMSIWHPNIENEAGPDMPSTLRELVMSSWPDTPGNLPSQRPIGYERSLRSAANVAAANAAHRATGTDPNQEDRRSALLHSFALSNPWEDVLNKYRGSLYLRPEELALRSELANLHSTVALEDWRTSANNPWPHITGRAATPAGADPKTQSAAWNENLDAFRAGLRPKWTFRRSDSIPNVPVDATKIGFAHTDLARPKPWEAAAQSFRVQTARPQYPSHQSRYLDPNAVPFDYLNPSRSAVSAMHAGVRRTGASDVYARTSDGIAVPDNRYLAWGSEISEFSMAVNGRRARRTADRGPSAHELQRFRARLKPNLGAGGFRFDSR</sequence>
<dbReference type="GeneID" id="38119440"/>
<feature type="compositionally biased region" description="Polar residues" evidence="1">
    <location>
        <begin position="732"/>
        <end position="751"/>
    </location>
</feature>